<evidence type="ECO:0000256" key="16">
    <source>
        <dbReference type="SAM" id="MobiDB-lite"/>
    </source>
</evidence>
<dbReference type="SUPFAM" id="SSF51445">
    <property type="entry name" value="(Trans)glycosidases"/>
    <property type="match status" value="1"/>
</dbReference>
<comment type="pathway">
    <text evidence="3">Glycan metabolism; N-glycan degradation.</text>
</comment>
<dbReference type="AlphaFoldDB" id="A0AAD9YVB2"/>
<evidence type="ECO:0000256" key="10">
    <source>
        <dbReference type="ARBA" id="ARBA00022801"/>
    </source>
</evidence>
<keyword evidence="11" id="KW-0325">Glycoprotein</keyword>
<evidence type="ECO:0000256" key="9">
    <source>
        <dbReference type="ARBA" id="ARBA00022729"/>
    </source>
</evidence>
<keyword evidence="23" id="KW-1185">Reference proteome</keyword>
<feature type="domain" description="Beta-mannosidase-like galactose-binding" evidence="21">
    <location>
        <begin position="29"/>
        <end position="203"/>
    </location>
</feature>
<dbReference type="Pfam" id="PF17786">
    <property type="entry name" value="Mannosidase_ig"/>
    <property type="match status" value="1"/>
</dbReference>
<feature type="chain" id="PRO_5042134621" description="Beta-mannosidase A" evidence="17">
    <location>
        <begin position="19"/>
        <end position="998"/>
    </location>
</feature>
<dbReference type="InterPro" id="IPR013783">
    <property type="entry name" value="Ig-like_fold"/>
</dbReference>
<dbReference type="FunFam" id="2.60.40.10:FF:001511">
    <property type="entry name" value="Beta-mannosidase A"/>
    <property type="match status" value="1"/>
</dbReference>
<dbReference type="GO" id="GO:0006516">
    <property type="term" value="P:glycoprotein catabolic process"/>
    <property type="evidence" value="ECO:0007669"/>
    <property type="project" value="TreeGrafter"/>
</dbReference>
<keyword evidence="13" id="KW-0326">Glycosidase</keyword>
<comment type="subcellular location">
    <subcellularLocation>
        <location evidence="2">Secreted</location>
    </subcellularLocation>
</comment>
<dbReference type="Proteomes" id="UP001276659">
    <property type="component" value="Unassembled WGS sequence"/>
</dbReference>
<dbReference type="EC" id="3.2.1.25" evidence="6"/>
<organism evidence="22 23">
    <name type="scientific">Lepraria neglecta</name>
    <dbReference type="NCBI Taxonomy" id="209136"/>
    <lineage>
        <taxon>Eukaryota</taxon>
        <taxon>Fungi</taxon>
        <taxon>Dikarya</taxon>
        <taxon>Ascomycota</taxon>
        <taxon>Pezizomycotina</taxon>
        <taxon>Lecanoromycetes</taxon>
        <taxon>OSLEUM clade</taxon>
        <taxon>Lecanoromycetidae</taxon>
        <taxon>Lecanorales</taxon>
        <taxon>Lecanorineae</taxon>
        <taxon>Stereocaulaceae</taxon>
        <taxon>Lepraria</taxon>
    </lineage>
</organism>
<feature type="region of interest" description="Disordered" evidence="16">
    <location>
        <begin position="925"/>
        <end position="958"/>
    </location>
</feature>
<evidence type="ECO:0000256" key="12">
    <source>
        <dbReference type="ARBA" id="ARBA00023277"/>
    </source>
</evidence>
<comment type="caution">
    <text evidence="22">The sequence shown here is derived from an EMBL/GenBank/DDBJ whole genome shotgun (WGS) entry which is preliminary data.</text>
</comment>
<evidence type="ECO:0000256" key="7">
    <source>
        <dbReference type="ARBA" id="ARBA00021795"/>
    </source>
</evidence>
<dbReference type="InterPro" id="IPR036156">
    <property type="entry name" value="Beta-gal/glucu_dom_sf"/>
</dbReference>
<evidence type="ECO:0000259" key="21">
    <source>
        <dbReference type="Pfam" id="PF22666"/>
    </source>
</evidence>
<dbReference type="InterPro" id="IPR008979">
    <property type="entry name" value="Galactose-bd-like_sf"/>
</dbReference>
<evidence type="ECO:0000256" key="11">
    <source>
        <dbReference type="ARBA" id="ARBA00023180"/>
    </source>
</evidence>
<evidence type="ECO:0000256" key="3">
    <source>
        <dbReference type="ARBA" id="ARBA00004740"/>
    </source>
</evidence>
<dbReference type="InterPro" id="IPR006102">
    <property type="entry name" value="Ig-like_GH2"/>
</dbReference>
<evidence type="ECO:0000259" key="20">
    <source>
        <dbReference type="Pfam" id="PF17786"/>
    </source>
</evidence>
<sequence>MAMFKTFIVLLVAPTVISQNVIDLSGSNWTLTNPPYNNISVPGSVPSQAHLDLYAADVISDPYYGLNDFNLRWVANSNWTYSTSTAGLDMSKSTQTWLLFNGLDTFTRIEFCGQPVASTNNQFRQYYFDVSALLNNCASPTLSINFGSAPMIADQIAVEPNQETWPYGVEIIYEFPNRQFIRKEQSDFGWDWGPAFAPAGIWQPAYVLQLSSPPDASSEIYVRNSDFGISRVGQLNNLPPDQSAPWLLNASLDVLGTLPKGAALSYAFRDSSTNKTVSSGNLTNLMSSNSTITGTAILDPSAYELWWPRGLGSQNLYNLTVSVVDCSGTTLASVNRRTGFRTIVLNMEVISEEQIAQGIAPGNNWHFEINGHEFYAKGSNFIPPDAFWPRVTETKMQQLFDSVTAGNQNMLRVWASGAYTPDFIYDIADQEGVLMWSEFEFGDALYPTDQEFIDNVAEEVTYNVRRVNHHPSLALWAGGNELESLELQNVNQTSPDEYNYYLAQYEQLFLDTIINIVYANSKSISYIPSSTTNGYLDLNFSLPKPMTERYNNKTPGSVYGDTDYYNYDSLVAFNYSSYPVGRFANEFGYHSMPSLQSWQEAVSPEDLYFNSSTIQLRNHHYPPGGLNTSNYANTSKGMGEMTIAAERWYPVPNKTDSVANFSAWCHTTQIFQADFYKSEIQFYRRGSGFPNRQLGSLYWQLEDIWQAPSWAGIEYDGRWKVLHYVAKDIYQPVIISPFYNITTGDFEIYVTSDLWSPATGTASFQWYQWDGSPITNISTPSTAFTVGALNTTRVYATTIDNSSLDYNNAIFYMNITAEGQLPNTKSKTTFNHDNFFHAYSLADAELVDPGISLTYSNDTQNVTVEATGGIAVWTWLDYPAGVLLNFDSNGFLLLPGQPREVSYTLKSDTTNGLWTGQVSVENRSMEITESTPPGRSDSDKTGSVNNYDGHSMEHSVPNWQGGSDLLRSLKRAAAYTRSINDLVVQTDPLVLTPSRQQQ</sequence>
<dbReference type="FunFam" id="3.20.20.80:FF:000084">
    <property type="entry name" value="Beta-mannosidase A"/>
    <property type="match status" value="1"/>
</dbReference>
<gene>
    <name evidence="22" type="ORF">OEA41_009779</name>
</gene>
<comment type="catalytic activity">
    <reaction evidence="1">
        <text>Hydrolysis of terminal, non-reducing beta-D-mannose residues in beta-D-mannosides.</text>
        <dbReference type="EC" id="3.2.1.25"/>
    </reaction>
</comment>
<dbReference type="GO" id="GO:0005576">
    <property type="term" value="C:extracellular region"/>
    <property type="evidence" value="ECO:0007669"/>
    <property type="project" value="UniProtKB-SubCell"/>
</dbReference>
<evidence type="ECO:0000256" key="5">
    <source>
        <dbReference type="ARBA" id="ARBA00011738"/>
    </source>
</evidence>
<dbReference type="PANTHER" id="PTHR43730:SF5">
    <property type="entry name" value="BETA-MANNOSIDASE A"/>
    <property type="match status" value="1"/>
</dbReference>
<evidence type="ECO:0000313" key="23">
    <source>
        <dbReference type="Proteomes" id="UP001276659"/>
    </source>
</evidence>
<dbReference type="InterPro" id="IPR041625">
    <property type="entry name" value="Beta-mannosidase_Ig"/>
</dbReference>
<evidence type="ECO:0000256" key="2">
    <source>
        <dbReference type="ARBA" id="ARBA00004613"/>
    </source>
</evidence>
<dbReference type="Gene3D" id="2.60.40.10">
    <property type="entry name" value="Immunoglobulins"/>
    <property type="match status" value="3"/>
</dbReference>
<keyword evidence="9 17" id="KW-0732">Signal</keyword>
<comment type="subunit">
    <text evidence="5">Homodimer.</text>
</comment>
<evidence type="ECO:0000256" key="13">
    <source>
        <dbReference type="ARBA" id="ARBA00023295"/>
    </source>
</evidence>
<protein>
    <recommendedName>
        <fullName evidence="7">Beta-mannosidase A</fullName>
        <ecNumber evidence="6">3.2.1.25</ecNumber>
    </recommendedName>
    <alternativeName>
        <fullName evidence="15">Mannanase A</fullName>
    </alternativeName>
</protein>
<evidence type="ECO:0000256" key="17">
    <source>
        <dbReference type="SAM" id="SignalP"/>
    </source>
</evidence>
<keyword evidence="10" id="KW-0378">Hydrolase</keyword>
<dbReference type="SUPFAM" id="SSF49303">
    <property type="entry name" value="beta-Galactosidase/glucuronidase domain"/>
    <property type="match status" value="1"/>
</dbReference>
<dbReference type="GO" id="GO:0000272">
    <property type="term" value="P:polysaccharide catabolic process"/>
    <property type="evidence" value="ECO:0007669"/>
    <property type="project" value="UniProtKB-KW"/>
</dbReference>
<dbReference type="InterPro" id="IPR050887">
    <property type="entry name" value="Beta-mannosidase_GH2"/>
</dbReference>
<evidence type="ECO:0000256" key="14">
    <source>
        <dbReference type="ARBA" id="ARBA00023326"/>
    </source>
</evidence>
<keyword evidence="8" id="KW-0964">Secreted</keyword>
<dbReference type="PANTHER" id="PTHR43730">
    <property type="entry name" value="BETA-MANNOSIDASE"/>
    <property type="match status" value="1"/>
</dbReference>
<dbReference type="Gene3D" id="2.60.120.260">
    <property type="entry name" value="Galactose-binding domain-like"/>
    <property type="match status" value="1"/>
</dbReference>
<feature type="domain" description="Mannosidase Ig/CBM-like" evidence="20">
    <location>
        <begin position="745"/>
        <end position="820"/>
    </location>
</feature>
<feature type="domain" description="Glycoside hydrolase family 2 immunoglobulin-like beta-sandwich" evidence="18">
    <location>
        <begin position="276"/>
        <end position="341"/>
    </location>
</feature>
<keyword evidence="12" id="KW-0119">Carbohydrate metabolism</keyword>
<name>A0AAD9YVB2_9LECA</name>
<evidence type="ECO:0000313" key="22">
    <source>
        <dbReference type="EMBL" id="KAK3166654.1"/>
    </source>
</evidence>
<dbReference type="SUPFAM" id="SSF49785">
    <property type="entry name" value="Galactose-binding domain-like"/>
    <property type="match status" value="1"/>
</dbReference>
<feature type="domain" description="Beta-mannosidase Ig-fold" evidence="19">
    <location>
        <begin position="846"/>
        <end position="921"/>
    </location>
</feature>
<dbReference type="Pfam" id="PF22666">
    <property type="entry name" value="Glyco_hydro_2_N2"/>
    <property type="match status" value="1"/>
</dbReference>
<evidence type="ECO:0000256" key="1">
    <source>
        <dbReference type="ARBA" id="ARBA00000829"/>
    </source>
</evidence>
<accession>A0AAD9YVB2</accession>
<dbReference type="InterPro" id="IPR054593">
    <property type="entry name" value="Beta-mannosidase-like_N2"/>
</dbReference>
<dbReference type="Pfam" id="PF17753">
    <property type="entry name" value="Ig_mannosidase"/>
    <property type="match status" value="1"/>
</dbReference>
<evidence type="ECO:0000256" key="15">
    <source>
        <dbReference type="ARBA" id="ARBA00031061"/>
    </source>
</evidence>
<evidence type="ECO:0000259" key="19">
    <source>
        <dbReference type="Pfam" id="PF17753"/>
    </source>
</evidence>
<dbReference type="Pfam" id="PF00703">
    <property type="entry name" value="Glyco_hydro_2"/>
    <property type="match status" value="1"/>
</dbReference>
<evidence type="ECO:0000256" key="8">
    <source>
        <dbReference type="ARBA" id="ARBA00022525"/>
    </source>
</evidence>
<proteinExistence type="inferred from homology"/>
<dbReference type="GO" id="GO:0004567">
    <property type="term" value="F:beta-mannosidase activity"/>
    <property type="evidence" value="ECO:0007669"/>
    <property type="project" value="UniProtKB-EC"/>
</dbReference>
<dbReference type="InterPro" id="IPR017853">
    <property type="entry name" value="GH"/>
</dbReference>
<keyword evidence="14" id="KW-0624">Polysaccharide degradation</keyword>
<reference evidence="22" key="1">
    <citation type="submission" date="2022-11" db="EMBL/GenBank/DDBJ databases">
        <title>Chromosomal genome sequence assembly and mating type (MAT) locus characterization of the leprose asexual lichenized fungus Lepraria neglecta (Nyl.) Erichsen.</title>
        <authorList>
            <person name="Allen J.L."/>
            <person name="Pfeffer B."/>
        </authorList>
    </citation>
    <scope>NUCLEOTIDE SEQUENCE</scope>
    <source>
        <strain evidence="22">Allen 5258</strain>
    </source>
</reference>
<evidence type="ECO:0000256" key="6">
    <source>
        <dbReference type="ARBA" id="ARBA00012754"/>
    </source>
</evidence>
<dbReference type="EMBL" id="JASNWA010000011">
    <property type="protein sequence ID" value="KAK3166654.1"/>
    <property type="molecule type" value="Genomic_DNA"/>
</dbReference>
<dbReference type="Gene3D" id="3.20.20.80">
    <property type="entry name" value="Glycosidases"/>
    <property type="match status" value="1"/>
</dbReference>
<evidence type="ECO:0000256" key="4">
    <source>
        <dbReference type="ARBA" id="ARBA00007483"/>
    </source>
</evidence>
<comment type="similarity">
    <text evidence="4">Belongs to the glycosyl hydrolase 2 family. Beta-mannosidase A subfamily.</text>
</comment>
<feature type="signal peptide" evidence="17">
    <location>
        <begin position="1"/>
        <end position="18"/>
    </location>
</feature>
<dbReference type="InterPro" id="IPR041447">
    <property type="entry name" value="Mannosidase_ig"/>
</dbReference>
<evidence type="ECO:0000259" key="18">
    <source>
        <dbReference type="Pfam" id="PF00703"/>
    </source>
</evidence>